<protein>
    <submittedName>
        <fullName evidence="2">Uncharacterized protein</fullName>
    </submittedName>
</protein>
<feature type="compositionally biased region" description="Polar residues" evidence="1">
    <location>
        <begin position="224"/>
        <end position="241"/>
    </location>
</feature>
<gene>
    <name evidence="2" type="ORF">P7K49_000297</name>
</gene>
<evidence type="ECO:0000313" key="3">
    <source>
        <dbReference type="Proteomes" id="UP001266305"/>
    </source>
</evidence>
<keyword evidence="3" id="KW-1185">Reference proteome</keyword>
<evidence type="ECO:0000313" key="2">
    <source>
        <dbReference type="EMBL" id="KAK2118911.1"/>
    </source>
</evidence>
<organism evidence="2 3">
    <name type="scientific">Saguinus oedipus</name>
    <name type="common">Cotton-top tamarin</name>
    <name type="synonym">Oedipomidas oedipus</name>
    <dbReference type="NCBI Taxonomy" id="9490"/>
    <lineage>
        <taxon>Eukaryota</taxon>
        <taxon>Metazoa</taxon>
        <taxon>Chordata</taxon>
        <taxon>Craniata</taxon>
        <taxon>Vertebrata</taxon>
        <taxon>Euteleostomi</taxon>
        <taxon>Mammalia</taxon>
        <taxon>Eutheria</taxon>
        <taxon>Euarchontoglires</taxon>
        <taxon>Primates</taxon>
        <taxon>Haplorrhini</taxon>
        <taxon>Platyrrhini</taxon>
        <taxon>Cebidae</taxon>
        <taxon>Callitrichinae</taxon>
        <taxon>Saguinus</taxon>
    </lineage>
</organism>
<comment type="caution">
    <text evidence="2">The sequence shown here is derived from an EMBL/GenBank/DDBJ whole genome shotgun (WGS) entry which is preliminary data.</text>
</comment>
<accession>A0ABQ9WC33</accession>
<dbReference type="Proteomes" id="UP001266305">
    <property type="component" value="Unassembled WGS sequence"/>
</dbReference>
<feature type="compositionally biased region" description="Low complexity" evidence="1">
    <location>
        <begin position="44"/>
        <end position="57"/>
    </location>
</feature>
<feature type="compositionally biased region" description="Polar residues" evidence="1">
    <location>
        <begin position="30"/>
        <end position="39"/>
    </location>
</feature>
<name>A0ABQ9WC33_SAGOE</name>
<proteinExistence type="predicted"/>
<feature type="compositionally biased region" description="Polar residues" evidence="1">
    <location>
        <begin position="95"/>
        <end position="114"/>
    </location>
</feature>
<sequence length="488" mass="49729">MALQASAAVSRSRPPVSGKKHRSAGPLFCSSDTLPATSAHSRDSAQASSSAPTQPAQGTTAHSAAGAFLLTTSTSSPRTKRKSTRAADLARNLPDPSSASPTTTLARQRVSGPTSVLKLPVTAAATTQPKPVVLHGQQQGTRTLKQFHPYSHPAASAAAQASSSAPTQPAQGTTTHSASGVSLPTTSTWTITQPKPVVLHGQQQGTRTLKRFHPYSHPAASVAAQASISGPTQPAQSTTAHSAAGVSLPTTSTWSLASNPSSASLITALARLRISGPTSVLKLPVTAAATTQPKPVVLHGQQQGTRTLKRPHPSSHPAASAAARASFFALTRTAQGTTAHSATGVSLPTTSTWSLAGTLSNQSSASHTTTLARQRVSGFALLQKLAAIAAAITQPKPVVLHGQKQGTRTLKQFHPYSHPAASAAAQASVSAPTQPAQGITAHSATGVSLPTTSIWSLAGTFSNPSSSSLRDAHAASSDCTPAKVRRLC</sequence>
<dbReference type="EMBL" id="JASSZA010000001">
    <property type="protein sequence ID" value="KAK2118911.1"/>
    <property type="molecule type" value="Genomic_DNA"/>
</dbReference>
<feature type="region of interest" description="Disordered" evidence="1">
    <location>
        <begin position="152"/>
        <end position="189"/>
    </location>
</feature>
<feature type="region of interest" description="Disordered" evidence="1">
    <location>
        <begin position="222"/>
        <end position="244"/>
    </location>
</feature>
<evidence type="ECO:0000256" key="1">
    <source>
        <dbReference type="SAM" id="MobiDB-lite"/>
    </source>
</evidence>
<feature type="compositionally biased region" description="Polar residues" evidence="1">
    <location>
        <begin position="172"/>
        <end position="189"/>
    </location>
</feature>
<feature type="compositionally biased region" description="Low complexity" evidence="1">
    <location>
        <begin position="153"/>
        <end position="171"/>
    </location>
</feature>
<reference evidence="2 3" key="1">
    <citation type="submission" date="2023-05" db="EMBL/GenBank/DDBJ databases">
        <title>B98-5 Cell Line De Novo Hybrid Assembly: An Optical Mapping Approach.</title>
        <authorList>
            <person name="Kananen K."/>
            <person name="Auerbach J.A."/>
            <person name="Kautto E."/>
            <person name="Blachly J.S."/>
        </authorList>
    </citation>
    <scope>NUCLEOTIDE SEQUENCE [LARGE SCALE GENOMIC DNA]</scope>
    <source>
        <strain evidence="2">B95-8</strain>
        <tissue evidence="2">Cell line</tissue>
    </source>
</reference>
<feature type="region of interest" description="Disordered" evidence="1">
    <location>
        <begin position="1"/>
        <end position="114"/>
    </location>
</feature>